<reference evidence="8" key="2">
    <citation type="journal article" date="2021" name="World Allergy Organ. J.">
        <title>Chromosome-level assembly of Dermatophagoides farinae genome and transcriptome reveals two novel allergens Der f 37 and Der f 39.</title>
        <authorList>
            <person name="Chen J."/>
            <person name="Cai Z."/>
            <person name="Fan D."/>
            <person name="Hu J."/>
            <person name="Hou Y."/>
            <person name="He Y."/>
            <person name="Zhang Z."/>
            <person name="Zhao Z."/>
            <person name="Gao P."/>
            <person name="Hu W."/>
            <person name="Sun J."/>
            <person name="Li J."/>
            <person name="Ji K."/>
        </authorList>
    </citation>
    <scope>NUCLEOTIDE SEQUENCE</scope>
    <source>
        <strain evidence="8">JKM2019</strain>
    </source>
</reference>
<keyword evidence="3" id="KW-0378">Hydrolase</keyword>
<evidence type="ECO:0000256" key="5">
    <source>
        <dbReference type="ARBA" id="ARBA00022989"/>
    </source>
</evidence>
<evidence type="ECO:0000256" key="3">
    <source>
        <dbReference type="ARBA" id="ARBA00022801"/>
    </source>
</evidence>
<dbReference type="InterPro" id="IPR019388">
    <property type="entry name" value="FIT"/>
</dbReference>
<accession>A0A9D4SKG9</accession>
<name>A0A9D4SKG9_DERFA</name>
<dbReference type="GO" id="GO:0010945">
    <property type="term" value="F:coenzyme A diphosphatase activity"/>
    <property type="evidence" value="ECO:0007669"/>
    <property type="project" value="InterPro"/>
</dbReference>
<evidence type="ECO:0000313" key="8">
    <source>
        <dbReference type="EMBL" id="KAH7644646.1"/>
    </source>
</evidence>
<dbReference type="EMBL" id="SDOV01000001">
    <property type="protein sequence ID" value="KAH7644646.1"/>
    <property type="molecule type" value="Genomic_DNA"/>
</dbReference>
<dbReference type="GO" id="GO:0005789">
    <property type="term" value="C:endoplasmic reticulum membrane"/>
    <property type="evidence" value="ECO:0007669"/>
    <property type="project" value="UniProtKB-SubCell"/>
</dbReference>
<keyword evidence="2" id="KW-0812">Transmembrane</keyword>
<keyword evidence="4" id="KW-0256">Endoplasmic reticulum</keyword>
<keyword evidence="6" id="KW-0443">Lipid metabolism</keyword>
<keyword evidence="5" id="KW-1133">Transmembrane helix</keyword>
<gene>
    <name evidence="8" type="ORF">HUG17_0184</name>
</gene>
<protein>
    <submittedName>
        <fullName evidence="8">Uncharacterized protein</fullName>
    </submittedName>
</protein>
<dbReference type="GO" id="GO:0034389">
    <property type="term" value="P:lipid droplet organization"/>
    <property type="evidence" value="ECO:0007669"/>
    <property type="project" value="TreeGrafter"/>
</dbReference>
<comment type="caution">
    <text evidence="8">The sequence shown here is derived from an EMBL/GenBank/DDBJ whole genome shotgun (WGS) entry which is preliminary data.</text>
</comment>
<evidence type="ECO:0000256" key="1">
    <source>
        <dbReference type="ARBA" id="ARBA00004477"/>
    </source>
</evidence>
<evidence type="ECO:0000256" key="7">
    <source>
        <dbReference type="ARBA" id="ARBA00023136"/>
    </source>
</evidence>
<reference evidence="8" key="1">
    <citation type="submission" date="2020-06" db="EMBL/GenBank/DDBJ databases">
        <authorList>
            <person name="Ji K."/>
            <person name="Li J."/>
        </authorList>
    </citation>
    <scope>NUCLEOTIDE SEQUENCE</scope>
    <source>
        <strain evidence="8">JKM2019</strain>
        <tissue evidence="8">Whole body</tissue>
    </source>
</reference>
<evidence type="ECO:0000256" key="6">
    <source>
        <dbReference type="ARBA" id="ARBA00023098"/>
    </source>
</evidence>
<dbReference type="PANTHER" id="PTHR23129:SF0">
    <property type="entry name" value="ACYL-COENZYME A DIPHOSPHATASE FITM2"/>
    <property type="match status" value="1"/>
</dbReference>
<proteinExistence type="predicted"/>
<dbReference type="Pfam" id="PF10261">
    <property type="entry name" value="FIT"/>
    <property type="match status" value="1"/>
</dbReference>
<sequence>MFIMIWYTTQEFYDFYLWLTNIESHSFDISGHVHVLILSNLFLQQEFRFLRQYLRRRRRQQKQHRQQQQQPQIIINDEIELARKEFGSHVHHHHQHQVDDIAFYPRFIQFQDEQFDKSKIDSMIDTKTINQKPSMNRKNESKSILWFDQSCLFIYLFTRFVSIIWDIILLQTAFFYHTTIEKLISLIWTVWCCHFLNSLCN</sequence>
<dbReference type="GO" id="GO:0008654">
    <property type="term" value="P:phospholipid biosynthetic process"/>
    <property type="evidence" value="ECO:0007669"/>
    <property type="project" value="TreeGrafter"/>
</dbReference>
<evidence type="ECO:0000256" key="4">
    <source>
        <dbReference type="ARBA" id="ARBA00022824"/>
    </source>
</evidence>
<dbReference type="AlphaFoldDB" id="A0A9D4SKG9"/>
<organism evidence="8">
    <name type="scientific">Dermatophagoides farinae</name>
    <name type="common">American house dust mite</name>
    <dbReference type="NCBI Taxonomy" id="6954"/>
    <lineage>
        <taxon>Eukaryota</taxon>
        <taxon>Metazoa</taxon>
        <taxon>Ecdysozoa</taxon>
        <taxon>Arthropoda</taxon>
        <taxon>Chelicerata</taxon>
        <taxon>Arachnida</taxon>
        <taxon>Acari</taxon>
        <taxon>Acariformes</taxon>
        <taxon>Sarcoptiformes</taxon>
        <taxon>Astigmata</taxon>
        <taxon>Psoroptidia</taxon>
        <taxon>Analgoidea</taxon>
        <taxon>Pyroglyphidae</taxon>
        <taxon>Dermatophagoidinae</taxon>
        <taxon>Dermatophagoides</taxon>
    </lineage>
</organism>
<comment type="subcellular location">
    <subcellularLocation>
        <location evidence="1">Endoplasmic reticulum membrane</location>
        <topology evidence="1">Multi-pass membrane protein</topology>
    </subcellularLocation>
</comment>
<dbReference type="Proteomes" id="UP000828236">
    <property type="component" value="Unassembled WGS sequence"/>
</dbReference>
<dbReference type="PANTHER" id="PTHR23129">
    <property type="entry name" value="ACYL-COENZYME A DIPHOSPHATASE FITM2"/>
    <property type="match status" value="1"/>
</dbReference>
<keyword evidence="7" id="KW-0472">Membrane</keyword>
<dbReference type="GO" id="GO:0019915">
    <property type="term" value="P:lipid storage"/>
    <property type="evidence" value="ECO:0007669"/>
    <property type="project" value="InterPro"/>
</dbReference>
<evidence type="ECO:0000256" key="2">
    <source>
        <dbReference type="ARBA" id="ARBA00022692"/>
    </source>
</evidence>